<dbReference type="EMBL" id="FNOK01000049">
    <property type="protein sequence ID" value="SDZ16565.1"/>
    <property type="molecule type" value="Genomic_DNA"/>
</dbReference>
<sequence>MEDQDLARHELLLRFSPMLPDDVVWQARQWLAAGQWSHAVRLIAQVFLDWGQSLPPETRETLLDGVDEATAARVALLEDGVDFTLVTWDFWAEREGDADVAETCAATVREYLESQPGKHTAWQVWRLPEGGEERTARPIHLVETEKGLHPHLLAAELADRLWKAGLASPQVEVFRSESPLDPFYHAPALVQGREIYGVGPQPTIELAQFDEESEEREPAGAERDGQIAYLNSAERLTDDDDLVPDVLADGEEPVVPIGLRTDGSWIWSDLTTYYLEKHGIALPPGLRAHIAESGPEARVPTRREWVAMVRMENAEQPTDG</sequence>
<reference evidence="2" key="1">
    <citation type="submission" date="2016-10" db="EMBL/GenBank/DDBJ databases">
        <authorList>
            <person name="Varghese N."/>
            <person name="Submissions S."/>
        </authorList>
    </citation>
    <scope>NUCLEOTIDE SEQUENCE [LARGE SCALE GENOMIC DNA]</scope>
    <source>
        <strain evidence="2">CGMCC 4.3530</strain>
    </source>
</reference>
<keyword evidence="2" id="KW-1185">Reference proteome</keyword>
<evidence type="ECO:0000313" key="2">
    <source>
        <dbReference type="Proteomes" id="UP000199529"/>
    </source>
</evidence>
<proteinExistence type="predicted"/>
<dbReference type="RefSeq" id="WP_093274741.1">
    <property type="nucleotide sequence ID" value="NZ_FNOK01000049.1"/>
</dbReference>
<accession>A0A1H3QU70</accession>
<dbReference type="OrthoDB" id="275232at2"/>
<name>A0A1H3QU70_9PSEU</name>
<gene>
    <name evidence="1" type="ORF">SAMN05216215_104966</name>
</gene>
<dbReference type="Proteomes" id="UP000199529">
    <property type="component" value="Unassembled WGS sequence"/>
</dbReference>
<dbReference type="AlphaFoldDB" id="A0A1H3QU70"/>
<evidence type="ECO:0000313" key="1">
    <source>
        <dbReference type="EMBL" id="SDZ16565.1"/>
    </source>
</evidence>
<dbReference type="STRING" id="418495.SAMN05216215_104966"/>
<organism evidence="1 2">
    <name type="scientific">Saccharopolyspora shandongensis</name>
    <dbReference type="NCBI Taxonomy" id="418495"/>
    <lineage>
        <taxon>Bacteria</taxon>
        <taxon>Bacillati</taxon>
        <taxon>Actinomycetota</taxon>
        <taxon>Actinomycetes</taxon>
        <taxon>Pseudonocardiales</taxon>
        <taxon>Pseudonocardiaceae</taxon>
        <taxon>Saccharopolyspora</taxon>
    </lineage>
</organism>
<protein>
    <submittedName>
        <fullName evidence="1">Uncharacterized protein</fullName>
    </submittedName>
</protein>